<gene>
    <name evidence="3" type="ORF">SRIMR7_23495</name>
</gene>
<dbReference type="RefSeq" id="WP_003979836.1">
    <property type="nucleotide sequence ID" value="NZ_CP043497.1"/>
</dbReference>
<keyword evidence="2" id="KW-1133">Transmembrane helix</keyword>
<keyword evidence="2" id="KW-0812">Transmembrane</keyword>
<evidence type="ECO:0000256" key="1">
    <source>
        <dbReference type="SAM" id="MobiDB-lite"/>
    </source>
</evidence>
<accession>A0ABY3Z578</accession>
<evidence type="ECO:0000256" key="2">
    <source>
        <dbReference type="SAM" id="Phobius"/>
    </source>
</evidence>
<sequence length="260" mass="27432">MPKTTRHRWDPLVAVSLAAGVGFTAYAEYQLARAIGAAVPVAVLLPLAIDVYVVAAIRRSRGRDIALSLVLMGTAQIAAHMLEARVAVVSVPLVAAVSLLVPLVIWRVHTLAVPPATAVPASAREAVPVPGGDEPETTVSVTVEQQPVPAPEIAPVPPAGTADAPRELPVPDQAVLRPELQAVPEPEPQHETAVPVRRARRTTRSSTARKKAATGSFDEHVSTARQWLADNPEMTGTDIGNRLGTGDSYGRRVRRAALAS</sequence>
<reference evidence="3 4" key="1">
    <citation type="submission" date="2022-03" db="EMBL/GenBank/DDBJ databases">
        <title>Complete genome of Streptomyces rimosus ssp. rimosus R7 (=ATCC 10970).</title>
        <authorList>
            <person name="Beganovic S."/>
            <person name="Ruckert C."/>
            <person name="Busche T."/>
            <person name="Kalinowski J."/>
            <person name="Wittmann C."/>
        </authorList>
    </citation>
    <scope>NUCLEOTIDE SEQUENCE [LARGE SCALE GENOMIC DNA]</scope>
    <source>
        <strain evidence="3 4">R7</strain>
    </source>
</reference>
<keyword evidence="4" id="KW-1185">Reference proteome</keyword>
<dbReference type="Proteomes" id="UP000829494">
    <property type="component" value="Chromosome"/>
</dbReference>
<protein>
    <recommendedName>
        <fullName evidence="5">DUF2637 domain-containing protein</fullName>
    </recommendedName>
</protein>
<feature type="region of interest" description="Disordered" evidence="1">
    <location>
        <begin position="184"/>
        <end position="218"/>
    </location>
</feature>
<dbReference type="GeneID" id="66855765"/>
<keyword evidence="2" id="KW-0472">Membrane</keyword>
<proteinExistence type="predicted"/>
<evidence type="ECO:0008006" key="5">
    <source>
        <dbReference type="Google" id="ProtNLM"/>
    </source>
</evidence>
<evidence type="ECO:0000313" key="4">
    <source>
        <dbReference type="Proteomes" id="UP000829494"/>
    </source>
</evidence>
<dbReference type="EMBL" id="CP094298">
    <property type="protein sequence ID" value="UNZ05125.1"/>
    <property type="molecule type" value="Genomic_DNA"/>
</dbReference>
<name>A0ABY3Z578_STRRM</name>
<feature type="transmembrane region" description="Helical" evidence="2">
    <location>
        <begin position="37"/>
        <end position="57"/>
    </location>
</feature>
<organism evidence="3 4">
    <name type="scientific">Streptomyces rimosus subsp. rimosus</name>
    <dbReference type="NCBI Taxonomy" id="132474"/>
    <lineage>
        <taxon>Bacteria</taxon>
        <taxon>Bacillati</taxon>
        <taxon>Actinomycetota</taxon>
        <taxon>Actinomycetes</taxon>
        <taxon>Kitasatosporales</taxon>
        <taxon>Streptomycetaceae</taxon>
        <taxon>Streptomyces</taxon>
    </lineage>
</organism>
<feature type="compositionally biased region" description="Basic residues" evidence="1">
    <location>
        <begin position="197"/>
        <end position="212"/>
    </location>
</feature>
<evidence type="ECO:0000313" key="3">
    <source>
        <dbReference type="EMBL" id="UNZ05125.1"/>
    </source>
</evidence>
<feature type="transmembrane region" description="Helical" evidence="2">
    <location>
        <begin position="88"/>
        <end position="106"/>
    </location>
</feature>